<dbReference type="KEGG" id="orh:Ornrh_0177"/>
<feature type="signal peptide" evidence="1">
    <location>
        <begin position="1"/>
        <end position="19"/>
    </location>
</feature>
<keyword evidence="3" id="KW-1185">Reference proteome</keyword>
<dbReference type="EMBL" id="CP003283">
    <property type="protein sequence ID" value="AFL96400.1"/>
    <property type="molecule type" value="Genomic_DNA"/>
</dbReference>
<dbReference type="HOGENOM" id="CLU_1193904_0_0_10"/>
<dbReference type="Proteomes" id="UP000006051">
    <property type="component" value="Chromosome"/>
</dbReference>
<evidence type="ECO:0000313" key="2">
    <source>
        <dbReference type="EMBL" id="AFL96400.1"/>
    </source>
</evidence>
<dbReference type="GeneID" id="71568456"/>
<dbReference type="GeneID" id="97256949"/>
<gene>
    <name evidence="2" type="ordered locus">Ornrh_0177</name>
</gene>
<protein>
    <submittedName>
        <fullName evidence="2">Uncharacterized protein</fullName>
    </submittedName>
</protein>
<name>I3ZXG6_ORNRL</name>
<dbReference type="STRING" id="867902.Ornrh_0177"/>
<evidence type="ECO:0000313" key="3">
    <source>
        <dbReference type="Proteomes" id="UP000006051"/>
    </source>
</evidence>
<evidence type="ECO:0000256" key="1">
    <source>
        <dbReference type="SAM" id="SignalP"/>
    </source>
</evidence>
<reference evidence="2 3" key="1">
    <citation type="submission" date="2012-06" db="EMBL/GenBank/DDBJ databases">
        <title>The complete genome of Ornithobacterium rhinotracheale DSM 15997.</title>
        <authorList>
            <consortium name="US DOE Joint Genome Institute (JGI-PGF)"/>
            <person name="Lucas S."/>
            <person name="Copeland A."/>
            <person name="Lapidus A."/>
            <person name="Goodwin L."/>
            <person name="Pitluck S."/>
            <person name="Peters L."/>
            <person name="Mikhailova N."/>
            <person name="Teshima H."/>
            <person name="Kyrpides N."/>
            <person name="Mavromatis K."/>
            <person name="Pagani I."/>
            <person name="Ivanova N."/>
            <person name="Ovchinnikova G."/>
            <person name="Zeytun A."/>
            <person name="Detter J.C."/>
            <person name="Han C."/>
            <person name="Land M."/>
            <person name="Hauser L."/>
            <person name="Markowitz V."/>
            <person name="Cheng J.-F."/>
            <person name="Hugenholtz P."/>
            <person name="Woyke T."/>
            <person name="Wu D."/>
            <person name="Lang E."/>
            <person name="Kopitz M."/>
            <person name="Brambilla E."/>
            <person name="Klenk H.-P."/>
            <person name="Eisen J.A."/>
        </authorList>
    </citation>
    <scope>NUCLEOTIDE SEQUENCE [LARGE SCALE GENOMIC DNA]</scope>
    <source>
        <strain evidence="3">ATCC 51463 / DSM 15997 / CCUG 23171 / LMG 9086</strain>
    </source>
</reference>
<keyword evidence="1" id="KW-0732">Signal</keyword>
<dbReference type="RefSeq" id="WP_014790030.1">
    <property type="nucleotide sequence ID" value="NC_018016.1"/>
</dbReference>
<organism evidence="2 3">
    <name type="scientific">Ornithobacterium rhinotracheale (strain ATCC 51463 / DSM 15997 / CCUG 23171 / CIP 104009 / LMG 9086)</name>
    <dbReference type="NCBI Taxonomy" id="867902"/>
    <lineage>
        <taxon>Bacteria</taxon>
        <taxon>Pseudomonadati</taxon>
        <taxon>Bacteroidota</taxon>
        <taxon>Flavobacteriia</taxon>
        <taxon>Flavobacteriales</taxon>
        <taxon>Weeksellaceae</taxon>
        <taxon>Ornithobacterium</taxon>
    </lineage>
</organism>
<dbReference type="AlphaFoldDB" id="I3ZXG6"/>
<sequence length="232" mass="27546">MINKLFLLIASFLCSVVFAQPIEGTYVFQRDSLPMRLEINKIDENKYLFMIDRKNLKNYKEFSDRYLGVFTFKNNKIVIDYTNNTSPSLILKYNRKNKDIKAYAEIRYITGKRGRDEFYSGIYRKVAENPRPILKGIIEENSHIQTDSVYLFVPTQSKYFTLYALPGMEKGKKRIFLPKNTPIRMLDVVVSTKNIENEYVFSEIYLENKKYYGWLTDIENNGSVIDYYKRER</sequence>
<proteinExistence type="predicted"/>
<feature type="chain" id="PRO_5003685104" evidence="1">
    <location>
        <begin position="20"/>
        <end position="232"/>
    </location>
</feature>
<accession>I3ZXG6</accession>